<dbReference type="AlphaFoldDB" id="L7JSD2"/>
<dbReference type="InParanoid" id="L7JSD2"/>
<evidence type="ECO:0000313" key="1">
    <source>
        <dbReference type="EMBL" id="ELQ74393.1"/>
    </source>
</evidence>
<protein>
    <submittedName>
        <fullName evidence="1">Uncharacterized protein</fullName>
    </submittedName>
</protein>
<sequence length="104" mass="12062">MESAITTAVRCIQSTIAPGVSLKGDTFPEQMWFVYLHNLEIISKYESKVCDLETKNNRLMKSNKVLKDVVAHYMNNQKIDKGKKTFFGRLISFFRCYTLEENES</sequence>
<dbReference type="Proteomes" id="UP000011185">
    <property type="component" value="Unassembled WGS sequence"/>
</dbReference>
<evidence type="ECO:0000313" key="2">
    <source>
        <dbReference type="Proteomes" id="UP000011185"/>
    </source>
</evidence>
<gene>
    <name evidence="1" type="ORF">THOM_2691</name>
</gene>
<accession>L7JSD2</accession>
<dbReference type="HOGENOM" id="CLU_2251926_0_0_1"/>
<organism evidence="1 2">
    <name type="scientific">Trachipleistophora hominis</name>
    <name type="common">Microsporidian parasite</name>
    <dbReference type="NCBI Taxonomy" id="72359"/>
    <lineage>
        <taxon>Eukaryota</taxon>
        <taxon>Fungi</taxon>
        <taxon>Fungi incertae sedis</taxon>
        <taxon>Microsporidia</taxon>
        <taxon>Pleistophoridae</taxon>
        <taxon>Trachipleistophora</taxon>
    </lineage>
</organism>
<dbReference type="VEuPathDB" id="MicrosporidiaDB:THOM_2691"/>
<name>L7JSD2_TRAHO</name>
<reference evidence="1 2" key="1">
    <citation type="journal article" date="2012" name="PLoS Pathog.">
        <title>The genome of the obligate intracellular parasite Trachipleistophora hominis: new insights into microsporidian genome dynamics and reductive evolution.</title>
        <authorList>
            <person name="Heinz E."/>
            <person name="Williams T.A."/>
            <person name="Nakjang S."/>
            <person name="Noel C.J."/>
            <person name="Swan D.C."/>
            <person name="Goldberg A.V."/>
            <person name="Harris S.R."/>
            <person name="Weinmaier T."/>
            <person name="Markert S."/>
            <person name="Becher D."/>
            <person name="Bernhardt J."/>
            <person name="Dagan T."/>
            <person name="Hacker C."/>
            <person name="Lucocq J.M."/>
            <person name="Schweder T."/>
            <person name="Rattei T."/>
            <person name="Hall N."/>
            <person name="Hirt R.P."/>
            <person name="Embley T.M."/>
        </authorList>
    </citation>
    <scope>NUCLEOTIDE SEQUENCE [LARGE SCALE GENOMIC DNA]</scope>
</reference>
<keyword evidence="2" id="KW-1185">Reference proteome</keyword>
<dbReference type="EMBL" id="JH994043">
    <property type="protein sequence ID" value="ELQ74393.1"/>
    <property type="molecule type" value="Genomic_DNA"/>
</dbReference>
<proteinExistence type="predicted"/>